<dbReference type="GO" id="GO:0005886">
    <property type="term" value="C:plasma membrane"/>
    <property type="evidence" value="ECO:0007669"/>
    <property type="project" value="TreeGrafter"/>
</dbReference>
<dbReference type="PANTHER" id="PTHR30258:SF2">
    <property type="entry name" value="COMG OPERON PROTEIN 1"/>
    <property type="match status" value="1"/>
</dbReference>
<comment type="caution">
    <text evidence="5">The sequence shown here is derived from an EMBL/GenBank/DDBJ whole genome shotgun (WGS) entry which is preliminary data.</text>
</comment>
<dbReference type="STRING" id="29332.AWH48_04875"/>
<dbReference type="InterPro" id="IPR027417">
    <property type="entry name" value="P-loop_NTPase"/>
</dbReference>
<keyword evidence="2" id="KW-0547">Nucleotide-binding</keyword>
<accession>A0A177LAS0</accession>
<dbReference type="Gene3D" id="3.40.50.300">
    <property type="entry name" value="P-loop containing nucleotide triphosphate hydrolases"/>
    <property type="match status" value="1"/>
</dbReference>
<dbReference type="GO" id="GO:0016887">
    <property type="term" value="F:ATP hydrolysis activity"/>
    <property type="evidence" value="ECO:0007669"/>
    <property type="project" value="TreeGrafter"/>
</dbReference>
<feature type="domain" description="Bacterial type II secretion system protein E" evidence="4">
    <location>
        <begin position="204"/>
        <end position="218"/>
    </location>
</feature>
<dbReference type="AlphaFoldDB" id="A0A177LAS0"/>
<dbReference type="EMBL" id="LQWY01000005">
    <property type="protein sequence ID" value="OAH62860.1"/>
    <property type="molecule type" value="Genomic_DNA"/>
</dbReference>
<evidence type="ECO:0000313" key="5">
    <source>
        <dbReference type="EMBL" id="OAH62860.1"/>
    </source>
</evidence>
<evidence type="ECO:0000256" key="2">
    <source>
        <dbReference type="ARBA" id="ARBA00022741"/>
    </source>
</evidence>
<dbReference type="PANTHER" id="PTHR30258">
    <property type="entry name" value="TYPE II SECRETION SYSTEM PROTEIN GSPE-RELATED"/>
    <property type="match status" value="1"/>
</dbReference>
<proteinExistence type="inferred from homology"/>
<dbReference type="InterPro" id="IPR047667">
    <property type="entry name" value="ATPase_ComGA"/>
</dbReference>
<dbReference type="Gene3D" id="3.30.450.90">
    <property type="match status" value="1"/>
</dbReference>
<dbReference type="Pfam" id="PF00437">
    <property type="entry name" value="T2SSE"/>
    <property type="match status" value="1"/>
</dbReference>
<dbReference type="SUPFAM" id="SSF52540">
    <property type="entry name" value="P-loop containing nucleoside triphosphate hydrolases"/>
    <property type="match status" value="1"/>
</dbReference>
<name>A0A177LAS0_9BACI</name>
<evidence type="ECO:0000256" key="3">
    <source>
        <dbReference type="ARBA" id="ARBA00022840"/>
    </source>
</evidence>
<dbReference type="RefSeq" id="WP_063964668.1">
    <property type="nucleotide sequence ID" value="NZ_JBCNAN010000033.1"/>
</dbReference>
<protein>
    <submittedName>
        <fullName evidence="5">Competence protein ComG</fullName>
    </submittedName>
</protein>
<dbReference type="NCBIfam" id="NF041000">
    <property type="entry name" value="ATPase_ComGA"/>
    <property type="match status" value="1"/>
</dbReference>
<sequence length="359" mass="39754">MHVEQKIKHVLMTAVQMQATDIHLMPKVNGYVMKIRAGGTLTGTDSFSIHEGERMISYLKFTASMDIGEKRKPQSGAFKQIINGISTSLRISTLPAIPQKESLVIRLLPQEHVPSLSDLTLFPDTAKKLTSLLNHSTGLVLLSGPTGSGKSTTLYSMIQHCAATLNKHVITLEDPVEKQHDSLLQIQVNEKAGITYATGLKAILRHDPDVIMVGEIRDEETARVAVRSALTGHLVMSTIHARDAAGVIGRLLEFGVTHHEISQTIVGITAQRLVRIRCPKCGAQCAPHCVHFTRQAIVCELLSGRMLTSVLKEVRAGGRHMIYKRLKDEIGKGIAYGYLTQEEWARWVFEEADDSEKWR</sequence>
<evidence type="ECO:0000256" key="1">
    <source>
        <dbReference type="ARBA" id="ARBA00006611"/>
    </source>
</evidence>
<keyword evidence="6" id="KW-1185">Reference proteome</keyword>
<evidence type="ECO:0000259" key="4">
    <source>
        <dbReference type="PROSITE" id="PS00662"/>
    </source>
</evidence>
<gene>
    <name evidence="5" type="ORF">AWH49_09360</name>
</gene>
<dbReference type="Proteomes" id="UP000076935">
    <property type="component" value="Unassembled WGS sequence"/>
</dbReference>
<keyword evidence="3" id="KW-0067">ATP-binding</keyword>
<dbReference type="InterPro" id="IPR001482">
    <property type="entry name" value="T2SS/T4SS_dom"/>
</dbReference>
<evidence type="ECO:0000313" key="6">
    <source>
        <dbReference type="Proteomes" id="UP000076935"/>
    </source>
</evidence>
<dbReference type="GO" id="GO:0005524">
    <property type="term" value="F:ATP binding"/>
    <property type="evidence" value="ECO:0007669"/>
    <property type="project" value="UniProtKB-KW"/>
</dbReference>
<comment type="similarity">
    <text evidence="1">Belongs to the GSP E family.</text>
</comment>
<dbReference type="PROSITE" id="PS00662">
    <property type="entry name" value="T2SP_E"/>
    <property type="match status" value="1"/>
</dbReference>
<reference evidence="5 6" key="1">
    <citation type="submission" date="2016-01" db="EMBL/GenBank/DDBJ databases">
        <title>Investigation of taxonomic status of Bacillus aminovorans.</title>
        <authorList>
            <person name="Verma A."/>
            <person name="Pal Y."/>
            <person name="Krishnamurthi S."/>
        </authorList>
    </citation>
    <scope>NUCLEOTIDE SEQUENCE [LARGE SCALE GENOMIC DNA]</scope>
    <source>
        <strain evidence="5 6">DSM 1314</strain>
    </source>
</reference>
<dbReference type="CDD" id="cd01129">
    <property type="entry name" value="PulE-GspE-like"/>
    <property type="match status" value="1"/>
</dbReference>
<organism evidence="5 6">
    <name type="scientific">Domibacillus aminovorans</name>
    <dbReference type="NCBI Taxonomy" id="29332"/>
    <lineage>
        <taxon>Bacteria</taxon>
        <taxon>Bacillati</taxon>
        <taxon>Bacillota</taxon>
        <taxon>Bacilli</taxon>
        <taxon>Bacillales</taxon>
        <taxon>Bacillaceae</taxon>
        <taxon>Domibacillus</taxon>
    </lineage>
</organism>